<organism evidence="1">
    <name type="scientific">uncultured Caudovirales phage</name>
    <dbReference type="NCBI Taxonomy" id="2100421"/>
    <lineage>
        <taxon>Viruses</taxon>
        <taxon>Duplodnaviria</taxon>
        <taxon>Heunggongvirae</taxon>
        <taxon>Uroviricota</taxon>
        <taxon>Caudoviricetes</taxon>
        <taxon>Peduoviridae</taxon>
        <taxon>Maltschvirus</taxon>
        <taxon>Maltschvirus maltsch</taxon>
    </lineage>
</organism>
<dbReference type="EMBL" id="LR797252">
    <property type="protein sequence ID" value="CAB4196761.1"/>
    <property type="molecule type" value="Genomic_DNA"/>
</dbReference>
<evidence type="ECO:0000313" key="1">
    <source>
        <dbReference type="EMBL" id="CAB4196761.1"/>
    </source>
</evidence>
<reference evidence="1" key="1">
    <citation type="submission" date="2020-05" db="EMBL/GenBank/DDBJ databases">
        <authorList>
            <person name="Chiriac C."/>
            <person name="Salcher M."/>
            <person name="Ghai R."/>
            <person name="Kavagutti S V."/>
        </authorList>
    </citation>
    <scope>NUCLEOTIDE SEQUENCE</scope>
</reference>
<name>A0A6J5RT38_9CAUD</name>
<protein>
    <submittedName>
        <fullName evidence="1">Uncharacterized protein</fullName>
    </submittedName>
</protein>
<sequence>MSTATYAFVLNGSHDWRNSEVDLWDLDVIDLEGNEKIVGHRQLDGSICKVLKTADGKLVAITK</sequence>
<proteinExistence type="predicted"/>
<gene>
    <name evidence="1" type="ORF">UFOVP1290_281</name>
</gene>
<accession>A0A6J5RT38</accession>